<dbReference type="AlphaFoldDB" id="A0A6L9XV31"/>
<comment type="caution">
    <text evidence="2">The sequence shown here is derived from an EMBL/GenBank/DDBJ whole genome shotgun (WGS) entry which is preliminary data.</text>
</comment>
<evidence type="ECO:0008006" key="4">
    <source>
        <dbReference type="Google" id="ProtNLM"/>
    </source>
</evidence>
<keyword evidence="1" id="KW-1133">Transmembrane helix</keyword>
<accession>A0A6L9XV31</accession>
<keyword evidence="1" id="KW-0812">Transmembrane</keyword>
<protein>
    <recommendedName>
        <fullName evidence="4">DNA helicase</fullName>
    </recommendedName>
</protein>
<reference evidence="2 3" key="1">
    <citation type="journal article" date="2014" name="J. Microbiol.">
        <title>Diaminobutyricibacter tongyongensis gen. nov., sp. nov. and Homoserinibacter gongjuensis gen. nov., sp. nov. belong to the family Microbacteriaceae.</title>
        <authorList>
            <person name="Kim S.J."/>
            <person name="Ahn J.H."/>
            <person name="Weon H.Y."/>
            <person name="Hamada M."/>
            <person name="Suzuki K."/>
            <person name="Kwon S.W."/>
        </authorList>
    </citation>
    <scope>NUCLEOTIDE SEQUENCE [LARGE SCALE GENOMIC DNA]</scope>
    <source>
        <strain evidence="2 3">NBRC 108724</strain>
    </source>
</reference>
<feature type="transmembrane region" description="Helical" evidence="1">
    <location>
        <begin position="130"/>
        <end position="152"/>
    </location>
</feature>
<keyword evidence="3" id="KW-1185">Reference proteome</keyword>
<dbReference type="RefSeq" id="WP_163288514.1">
    <property type="nucleotide sequence ID" value="NZ_JAAGWY010000001.1"/>
</dbReference>
<evidence type="ECO:0000256" key="1">
    <source>
        <dbReference type="SAM" id="Phobius"/>
    </source>
</evidence>
<proteinExistence type="predicted"/>
<dbReference type="EMBL" id="JAAGWY010000001">
    <property type="protein sequence ID" value="NEN05280.1"/>
    <property type="molecule type" value="Genomic_DNA"/>
</dbReference>
<evidence type="ECO:0000313" key="2">
    <source>
        <dbReference type="EMBL" id="NEN05280.1"/>
    </source>
</evidence>
<keyword evidence="1" id="KW-0472">Membrane</keyword>
<name>A0A6L9XV31_9MICO</name>
<sequence length="175" mass="18813">MSLTRKRKKELDRLRSAAEDLWEQQQDLLARANAVAKEASKQVGHLHREEVAPRVREGYHQYVRPGMEATGRLAGSAKERFVGDVLPAVGSAIGTAMSVADYARDARDRAYAGARAATSRKVVVEKSGHGAGSAIAVILGVIAACGVLYAVWQTFRADDELWVADEEPASPAAEG</sequence>
<gene>
    <name evidence="2" type="ORF">G3T36_05290</name>
</gene>
<organism evidence="2 3">
    <name type="scientific">Leifsonia tongyongensis</name>
    <dbReference type="NCBI Taxonomy" id="1268043"/>
    <lineage>
        <taxon>Bacteria</taxon>
        <taxon>Bacillati</taxon>
        <taxon>Actinomycetota</taxon>
        <taxon>Actinomycetes</taxon>
        <taxon>Micrococcales</taxon>
        <taxon>Microbacteriaceae</taxon>
        <taxon>Leifsonia</taxon>
    </lineage>
</organism>
<evidence type="ECO:0000313" key="3">
    <source>
        <dbReference type="Proteomes" id="UP000474967"/>
    </source>
</evidence>
<dbReference type="Proteomes" id="UP000474967">
    <property type="component" value="Unassembled WGS sequence"/>
</dbReference>